<dbReference type="AlphaFoldDB" id="A0A8H5GDY8"/>
<evidence type="ECO:0000256" key="8">
    <source>
        <dbReference type="PIRSR" id="PIRSR602401-1"/>
    </source>
</evidence>
<dbReference type="GO" id="GO:0016705">
    <property type="term" value="F:oxidoreductase activity, acting on paired donors, with incorporation or reduction of molecular oxygen"/>
    <property type="evidence" value="ECO:0007669"/>
    <property type="project" value="InterPro"/>
</dbReference>
<dbReference type="InterPro" id="IPR001128">
    <property type="entry name" value="Cyt_P450"/>
</dbReference>
<name>A0A8H5GDY8_9AGAR</name>
<comment type="cofactor">
    <cofactor evidence="1 8">
        <name>heme</name>
        <dbReference type="ChEBI" id="CHEBI:30413"/>
    </cofactor>
</comment>
<keyword evidence="9" id="KW-0812">Transmembrane</keyword>
<dbReference type="GO" id="GO:0005506">
    <property type="term" value="F:iron ion binding"/>
    <property type="evidence" value="ECO:0007669"/>
    <property type="project" value="InterPro"/>
</dbReference>
<sequence>MTNSLALGSISLGLVNHLYWKKYERDSTTVSIVVAALLPQPAILAFVVKDGKIISILTSYTIFLLTMAISVLLYRMSPFHPLADVPGPFFARVTKLWSFYIATTGNLQRVMKEWHDQYGPIVRTGPNEVSFIGSDAVSGVYGLNGLPRGKFYTIRRESDRPPNLLFLTGQDHFRRRQRWNRAFSAESLNNYDEIVRGQAAELLDVFDQAAKDGTVINIAQKFTYYTFDIMGEMSFGKKFEVIKTNDAAGYLKFIIDFTSKVNSLAWLPWVWDMKILGFLPFVINAKKRMFDFARDCASSRIDEGGSTKDIWYHLMDEAGKEKEQPSLMEVIEDGILAIIAGTDSTSAALSAVVYYVVRQPTAYKALQKEIDDDFSRNPEVRGELPYLSACISEALRLLPPTPSGAPREVPYGSGGKIISGKQVTFLPEGTQVVIPLYSLHRNPDNFPNPEEYIPDRWLSTDKSSGLKHKSEAFIPFSYGQASCVGRGFAQKEMLAILSSLFYRYDIRFAEGFDVEGWEGTIKDFFTTTQGPLQVVLTARN</sequence>
<dbReference type="PANTHER" id="PTHR24305:SF187">
    <property type="entry name" value="P450, PUTATIVE (EUROFUNG)-RELATED"/>
    <property type="match status" value="1"/>
</dbReference>
<keyword evidence="11" id="KW-1185">Reference proteome</keyword>
<evidence type="ECO:0000256" key="1">
    <source>
        <dbReference type="ARBA" id="ARBA00001971"/>
    </source>
</evidence>
<keyword evidence="6 8" id="KW-0408">Iron</keyword>
<reference evidence="10 11" key="1">
    <citation type="journal article" date="2020" name="ISME J.">
        <title>Uncovering the hidden diversity of litter-decomposition mechanisms in mushroom-forming fungi.</title>
        <authorList>
            <person name="Floudas D."/>
            <person name="Bentzer J."/>
            <person name="Ahren D."/>
            <person name="Johansson T."/>
            <person name="Persson P."/>
            <person name="Tunlid A."/>
        </authorList>
    </citation>
    <scope>NUCLEOTIDE SEQUENCE [LARGE SCALE GENOMIC DNA]</scope>
    <source>
        <strain evidence="10 11">CBS 291.85</strain>
    </source>
</reference>
<dbReference type="SUPFAM" id="SSF48264">
    <property type="entry name" value="Cytochrome P450"/>
    <property type="match status" value="1"/>
</dbReference>
<evidence type="ECO:0000313" key="10">
    <source>
        <dbReference type="EMBL" id="KAF5363162.1"/>
    </source>
</evidence>
<evidence type="ECO:0000256" key="9">
    <source>
        <dbReference type="SAM" id="Phobius"/>
    </source>
</evidence>
<evidence type="ECO:0000256" key="2">
    <source>
        <dbReference type="ARBA" id="ARBA00005179"/>
    </source>
</evidence>
<keyword evidence="5" id="KW-0560">Oxidoreductase</keyword>
<proteinExistence type="inferred from homology"/>
<dbReference type="PRINTS" id="PR00463">
    <property type="entry name" value="EP450I"/>
</dbReference>
<keyword evidence="4 8" id="KW-0479">Metal-binding</keyword>
<evidence type="ECO:0000256" key="7">
    <source>
        <dbReference type="ARBA" id="ARBA00023033"/>
    </source>
</evidence>
<keyword evidence="9" id="KW-0472">Membrane</keyword>
<comment type="caution">
    <text evidence="10">The sequence shown here is derived from an EMBL/GenBank/DDBJ whole genome shotgun (WGS) entry which is preliminary data.</text>
</comment>
<dbReference type="InterPro" id="IPR002401">
    <property type="entry name" value="Cyt_P450_E_grp-I"/>
</dbReference>
<feature type="binding site" description="axial binding residue" evidence="8">
    <location>
        <position position="483"/>
    </location>
    <ligand>
        <name>heme</name>
        <dbReference type="ChEBI" id="CHEBI:30413"/>
    </ligand>
    <ligandPart>
        <name>Fe</name>
        <dbReference type="ChEBI" id="CHEBI:18248"/>
    </ligandPart>
</feature>
<gene>
    <name evidence="10" type="ORF">D9758_008349</name>
</gene>
<organism evidence="10 11">
    <name type="scientific">Tetrapyrgos nigripes</name>
    <dbReference type="NCBI Taxonomy" id="182062"/>
    <lineage>
        <taxon>Eukaryota</taxon>
        <taxon>Fungi</taxon>
        <taxon>Dikarya</taxon>
        <taxon>Basidiomycota</taxon>
        <taxon>Agaricomycotina</taxon>
        <taxon>Agaricomycetes</taxon>
        <taxon>Agaricomycetidae</taxon>
        <taxon>Agaricales</taxon>
        <taxon>Marasmiineae</taxon>
        <taxon>Marasmiaceae</taxon>
        <taxon>Tetrapyrgos</taxon>
    </lineage>
</organism>
<keyword evidence="7" id="KW-0503">Monooxygenase</keyword>
<comment type="pathway">
    <text evidence="2">Secondary metabolite biosynthesis.</text>
</comment>
<feature type="transmembrane region" description="Helical" evidence="9">
    <location>
        <begin position="53"/>
        <end position="74"/>
    </location>
</feature>
<dbReference type="Gene3D" id="1.10.630.10">
    <property type="entry name" value="Cytochrome P450"/>
    <property type="match status" value="1"/>
</dbReference>
<dbReference type="OrthoDB" id="6692864at2759"/>
<dbReference type="Pfam" id="PF00067">
    <property type="entry name" value="p450"/>
    <property type="match status" value="1"/>
</dbReference>
<dbReference type="PANTHER" id="PTHR24305">
    <property type="entry name" value="CYTOCHROME P450"/>
    <property type="match status" value="1"/>
</dbReference>
<dbReference type="GO" id="GO:0004497">
    <property type="term" value="F:monooxygenase activity"/>
    <property type="evidence" value="ECO:0007669"/>
    <property type="project" value="UniProtKB-KW"/>
</dbReference>
<dbReference type="InterPro" id="IPR050121">
    <property type="entry name" value="Cytochrome_P450_monoxygenase"/>
</dbReference>
<evidence type="ECO:0000313" key="11">
    <source>
        <dbReference type="Proteomes" id="UP000559256"/>
    </source>
</evidence>
<accession>A0A8H5GDY8</accession>
<dbReference type="EMBL" id="JAACJM010000034">
    <property type="protein sequence ID" value="KAF5363162.1"/>
    <property type="molecule type" value="Genomic_DNA"/>
</dbReference>
<dbReference type="PRINTS" id="PR00385">
    <property type="entry name" value="P450"/>
</dbReference>
<evidence type="ECO:0008006" key="12">
    <source>
        <dbReference type="Google" id="ProtNLM"/>
    </source>
</evidence>
<evidence type="ECO:0000256" key="4">
    <source>
        <dbReference type="ARBA" id="ARBA00022723"/>
    </source>
</evidence>
<keyword evidence="9" id="KW-1133">Transmembrane helix</keyword>
<dbReference type="InterPro" id="IPR036396">
    <property type="entry name" value="Cyt_P450_sf"/>
</dbReference>
<evidence type="ECO:0000256" key="5">
    <source>
        <dbReference type="ARBA" id="ARBA00023002"/>
    </source>
</evidence>
<dbReference type="GO" id="GO:0020037">
    <property type="term" value="F:heme binding"/>
    <property type="evidence" value="ECO:0007669"/>
    <property type="project" value="InterPro"/>
</dbReference>
<dbReference type="CDD" id="cd11061">
    <property type="entry name" value="CYP67-like"/>
    <property type="match status" value="1"/>
</dbReference>
<comment type="similarity">
    <text evidence="3">Belongs to the cytochrome P450 family.</text>
</comment>
<dbReference type="Proteomes" id="UP000559256">
    <property type="component" value="Unassembled WGS sequence"/>
</dbReference>
<protein>
    <recommendedName>
        <fullName evidence="12">Cytochrome P450</fullName>
    </recommendedName>
</protein>
<feature type="transmembrane region" description="Helical" evidence="9">
    <location>
        <begin position="28"/>
        <end position="47"/>
    </location>
</feature>
<keyword evidence="8" id="KW-0349">Heme</keyword>
<evidence type="ECO:0000256" key="3">
    <source>
        <dbReference type="ARBA" id="ARBA00010617"/>
    </source>
</evidence>
<evidence type="ECO:0000256" key="6">
    <source>
        <dbReference type="ARBA" id="ARBA00023004"/>
    </source>
</evidence>